<evidence type="ECO:0000313" key="4">
    <source>
        <dbReference type="Proteomes" id="UP001629113"/>
    </source>
</evidence>
<comment type="caution">
    <text evidence="3">The sequence shown here is derived from an EMBL/GenBank/DDBJ whole genome shotgun (WGS) entry which is preliminary data.</text>
</comment>
<dbReference type="Pfam" id="PF02668">
    <property type="entry name" value="TauD"/>
    <property type="match status" value="1"/>
</dbReference>
<organism evidence="3 4">
    <name type="scientific">Phlyctema vagabunda</name>
    <dbReference type="NCBI Taxonomy" id="108571"/>
    <lineage>
        <taxon>Eukaryota</taxon>
        <taxon>Fungi</taxon>
        <taxon>Dikarya</taxon>
        <taxon>Ascomycota</taxon>
        <taxon>Pezizomycotina</taxon>
        <taxon>Leotiomycetes</taxon>
        <taxon>Helotiales</taxon>
        <taxon>Dermateaceae</taxon>
        <taxon>Phlyctema</taxon>
    </lineage>
</organism>
<dbReference type="SUPFAM" id="SSF51197">
    <property type="entry name" value="Clavaminate synthase-like"/>
    <property type="match status" value="1"/>
</dbReference>
<dbReference type="EMBL" id="JBFCZG010000003">
    <property type="protein sequence ID" value="KAL3425201.1"/>
    <property type="molecule type" value="Genomic_DNA"/>
</dbReference>
<dbReference type="Gene3D" id="3.60.130.10">
    <property type="entry name" value="Clavaminate synthase-like"/>
    <property type="match status" value="1"/>
</dbReference>
<dbReference type="InterPro" id="IPR050411">
    <property type="entry name" value="AlphaKG_dependent_hydroxylases"/>
</dbReference>
<keyword evidence="4" id="KW-1185">Reference proteome</keyword>
<dbReference type="InterPro" id="IPR042098">
    <property type="entry name" value="TauD-like_sf"/>
</dbReference>
<evidence type="ECO:0000313" key="3">
    <source>
        <dbReference type="EMBL" id="KAL3425201.1"/>
    </source>
</evidence>
<dbReference type="PANTHER" id="PTHR10696:SF21">
    <property type="entry name" value="TAUD_TFDA-LIKE DOMAIN-CONTAINING PROTEIN"/>
    <property type="match status" value="1"/>
</dbReference>
<reference evidence="3 4" key="1">
    <citation type="submission" date="2024-06" db="EMBL/GenBank/DDBJ databases">
        <title>Complete genome of Phlyctema vagabunda strain 19-DSS-EL-015.</title>
        <authorList>
            <person name="Fiorenzani C."/>
        </authorList>
    </citation>
    <scope>NUCLEOTIDE SEQUENCE [LARGE SCALE GENOMIC DNA]</scope>
    <source>
        <strain evidence="3 4">19-DSS-EL-015</strain>
    </source>
</reference>
<dbReference type="Proteomes" id="UP001629113">
    <property type="component" value="Unassembled WGS sequence"/>
</dbReference>
<sequence>MGSVQNQEAVFFEPFEVPGARIVHGVTFPYGLRVTGPNASETPIDLLAAKLRSLSESGEIKALLERHGAIVVSGLGSPSKQAFSDLVTAVEEGRGSHPHIQIGLAGKRNPVAKNIWTANEGSPDRRFYQHNEYSRYTRFPANIHFYCEKQAEKGGETPIAHSVEVYEHVLAEIPELVASVRKHGLGMKMFFPAPGKQTGDNGFDWAGEHSFGQEIDPDDDFTTRKTKAEKQIRKLTDDFHWTEDGGLELTQHIPGLRRVPSSGRPTWFNGLVGRYGMTRDAGAVNPPYIGTDGMTYLPCVYSDGTPIPTAYLESLVEVINKLEVPLRVDEGDLLLVDNFQVSHGRWPWVGERKVLVSMWDGAEAVKAF</sequence>
<name>A0ABR4PPI5_9HELO</name>
<proteinExistence type="predicted"/>
<gene>
    <name evidence="3" type="ORF">PVAG01_04482</name>
</gene>
<evidence type="ECO:0000256" key="1">
    <source>
        <dbReference type="ARBA" id="ARBA00023002"/>
    </source>
</evidence>
<dbReference type="PANTHER" id="PTHR10696">
    <property type="entry name" value="GAMMA-BUTYROBETAINE HYDROXYLASE-RELATED"/>
    <property type="match status" value="1"/>
</dbReference>
<accession>A0ABR4PPI5</accession>
<protein>
    <recommendedName>
        <fullName evidence="2">TauD/TfdA-like domain-containing protein</fullName>
    </recommendedName>
</protein>
<dbReference type="InterPro" id="IPR003819">
    <property type="entry name" value="TauD/TfdA-like"/>
</dbReference>
<feature type="domain" description="TauD/TfdA-like" evidence="2">
    <location>
        <begin position="54"/>
        <end position="358"/>
    </location>
</feature>
<evidence type="ECO:0000259" key="2">
    <source>
        <dbReference type="Pfam" id="PF02668"/>
    </source>
</evidence>
<keyword evidence="1" id="KW-0560">Oxidoreductase</keyword>